<dbReference type="OrthoDB" id="3035306at2"/>
<reference evidence="1 2" key="1">
    <citation type="submission" date="2019-08" db="EMBL/GenBank/DDBJ databases">
        <authorList>
            <person name="Shi S."/>
        </authorList>
    </citation>
    <scope>NUCLEOTIDE SEQUENCE [LARGE SCALE GENOMIC DNA]</scope>
    <source>
        <strain evidence="1 2">GY10130</strain>
    </source>
</reference>
<dbReference type="EMBL" id="VRTY01000028">
    <property type="protein sequence ID" value="TXK47559.1"/>
    <property type="molecule type" value="Genomic_DNA"/>
</dbReference>
<dbReference type="Proteomes" id="UP000321926">
    <property type="component" value="Unassembled WGS sequence"/>
</dbReference>
<accession>A0A5C8KBW2</accession>
<name>A0A5C8KBW2_9BACT</name>
<evidence type="ECO:0000313" key="1">
    <source>
        <dbReference type="EMBL" id="TXK47559.1"/>
    </source>
</evidence>
<dbReference type="RefSeq" id="WP_147921452.1">
    <property type="nucleotide sequence ID" value="NZ_VRTY01000028.1"/>
</dbReference>
<gene>
    <name evidence="1" type="ORF">FVR03_09205</name>
</gene>
<dbReference type="AlphaFoldDB" id="A0A5C8KBW2"/>
<organism evidence="1 2">
    <name type="scientific">Pontibacter qinzhouensis</name>
    <dbReference type="NCBI Taxonomy" id="2603253"/>
    <lineage>
        <taxon>Bacteria</taxon>
        <taxon>Pseudomonadati</taxon>
        <taxon>Bacteroidota</taxon>
        <taxon>Cytophagia</taxon>
        <taxon>Cytophagales</taxon>
        <taxon>Hymenobacteraceae</taxon>
        <taxon>Pontibacter</taxon>
    </lineage>
</organism>
<evidence type="ECO:0000313" key="2">
    <source>
        <dbReference type="Proteomes" id="UP000321926"/>
    </source>
</evidence>
<keyword evidence="2" id="KW-1185">Reference proteome</keyword>
<sequence>MLKTTVHTFNDLDKWLSDNFYFEDGHVLAITENPLEIIVGYNVKANYKANSERHILPFKIIPSKIHEWTFDKDVVNVSDDNYIECIEASEVENGICLVFTTPATFRLVTDSLVIEEQQLIKTIFKPWASETEMYLTTDLSEIPRPEFWKEILSKYGHEILFRYYAGDERQPEQVPYPDYQGYYIQLTDRINSTQEGIFLKHLKVNNGKLSLSFENKDEKLKNVWDDLTMVLADFPNAIINSGNCEFTGTKWKQYLTDKILPTTEWK</sequence>
<comment type="caution">
    <text evidence="1">The sequence shown here is derived from an EMBL/GenBank/DDBJ whole genome shotgun (WGS) entry which is preliminary data.</text>
</comment>
<protein>
    <submittedName>
        <fullName evidence="1">Metallophosphoesterase</fullName>
    </submittedName>
</protein>
<proteinExistence type="predicted"/>